<name>A0A0C9X583_9AGAR</name>
<dbReference type="Proteomes" id="UP000054477">
    <property type="component" value="Unassembled WGS sequence"/>
</dbReference>
<evidence type="ECO:0000313" key="2">
    <source>
        <dbReference type="EMBL" id="KIJ96413.1"/>
    </source>
</evidence>
<dbReference type="InterPro" id="IPR027796">
    <property type="entry name" value="OTT_1508_deam-like"/>
</dbReference>
<protein>
    <submittedName>
        <fullName evidence="2">Unplaced genomic scaffold K443scaffold_187, whole genome shotgun sequence</fullName>
    </submittedName>
</protein>
<feature type="non-terminal residue" evidence="2">
    <location>
        <position position="1"/>
    </location>
</feature>
<evidence type="ECO:0000313" key="3">
    <source>
        <dbReference type="Proteomes" id="UP000054477"/>
    </source>
</evidence>
<dbReference type="Pfam" id="PF14441">
    <property type="entry name" value="OTT_1508_deam"/>
    <property type="match status" value="1"/>
</dbReference>
<sequence length="501" mass="57208">PRDISADDYLSALHKNWIEPPLQEHLWLLCKMLEEKPGKLSRKLSQYIAAQSRRRIARRFRNQSLSQPYYDSLKRVKDVPPLPLHRKQATNHRPGAAKLDKDEYDSDRRFLKYFLGPYNDKECTTSLDTPIEHLLKMVDESMTGSGNIELYTNDTRTEFHHLLLFLLLRFEESVEQLSYYAYALLRLARGRAFRMHLENIEHLLDDPRHPSAGASTDDYNEEHDHAQQEEDFDGVLLPQKLKSYVAWLRLIVGHFDAVEILARFVKSSSFPYQSIFIQILNPPLTGEDKLDWQKLFTDGPLPDGLLAIKDRNVKEGKCKKTGEYPEIDALRDKLEQHPSAYSFFVSLAHNQLFTGALHCEAHLASILHASTGNTKKIEMLPELQHYGPVIGVSKHCCLVCDHFLNILRPRDDQFLVQGRHGNISACTLPQWTPSLIVDNMNLKFGTILLQDLNCFMDKVNGIQGHTLERSNSTGSGALSLDSDGGHSDGSSEHHVVKPWVL</sequence>
<dbReference type="HOGENOM" id="CLU_019839_0_0_1"/>
<dbReference type="EMBL" id="KN838722">
    <property type="protein sequence ID" value="KIJ96413.1"/>
    <property type="molecule type" value="Genomic_DNA"/>
</dbReference>
<reference evidence="2 3" key="1">
    <citation type="submission" date="2014-04" db="EMBL/GenBank/DDBJ databases">
        <authorList>
            <consortium name="DOE Joint Genome Institute"/>
            <person name="Kuo A."/>
            <person name="Kohler A."/>
            <person name="Nagy L.G."/>
            <person name="Floudas D."/>
            <person name="Copeland A."/>
            <person name="Barry K.W."/>
            <person name="Cichocki N."/>
            <person name="Veneault-Fourrey C."/>
            <person name="LaButti K."/>
            <person name="Lindquist E.A."/>
            <person name="Lipzen A."/>
            <person name="Lundell T."/>
            <person name="Morin E."/>
            <person name="Murat C."/>
            <person name="Sun H."/>
            <person name="Tunlid A."/>
            <person name="Henrissat B."/>
            <person name="Grigoriev I.V."/>
            <person name="Hibbett D.S."/>
            <person name="Martin F."/>
            <person name="Nordberg H.P."/>
            <person name="Cantor M.N."/>
            <person name="Hua S.X."/>
        </authorList>
    </citation>
    <scope>NUCLEOTIDE SEQUENCE [LARGE SCALE GENOMIC DNA]</scope>
    <source>
        <strain evidence="2 3">LaAM-08-1</strain>
    </source>
</reference>
<reference evidence="3" key="2">
    <citation type="submission" date="2015-01" db="EMBL/GenBank/DDBJ databases">
        <title>Evolutionary Origins and Diversification of the Mycorrhizal Mutualists.</title>
        <authorList>
            <consortium name="DOE Joint Genome Institute"/>
            <consortium name="Mycorrhizal Genomics Consortium"/>
            <person name="Kohler A."/>
            <person name="Kuo A."/>
            <person name="Nagy L.G."/>
            <person name="Floudas D."/>
            <person name="Copeland A."/>
            <person name="Barry K.W."/>
            <person name="Cichocki N."/>
            <person name="Veneault-Fourrey C."/>
            <person name="LaButti K."/>
            <person name="Lindquist E.A."/>
            <person name="Lipzen A."/>
            <person name="Lundell T."/>
            <person name="Morin E."/>
            <person name="Murat C."/>
            <person name="Riley R."/>
            <person name="Ohm R."/>
            <person name="Sun H."/>
            <person name="Tunlid A."/>
            <person name="Henrissat B."/>
            <person name="Grigoriev I.V."/>
            <person name="Hibbett D.S."/>
            <person name="Martin F."/>
        </authorList>
    </citation>
    <scope>NUCLEOTIDE SEQUENCE [LARGE SCALE GENOMIC DNA]</scope>
    <source>
        <strain evidence="3">LaAM-08-1</strain>
    </source>
</reference>
<dbReference type="AlphaFoldDB" id="A0A0C9X583"/>
<proteinExistence type="predicted"/>
<evidence type="ECO:0000256" key="1">
    <source>
        <dbReference type="SAM" id="MobiDB-lite"/>
    </source>
</evidence>
<feature type="region of interest" description="Disordered" evidence="1">
    <location>
        <begin position="206"/>
        <end position="230"/>
    </location>
</feature>
<gene>
    <name evidence="2" type="ORF">K443DRAFT_682330</name>
</gene>
<feature type="compositionally biased region" description="Basic and acidic residues" evidence="1">
    <location>
        <begin position="483"/>
        <end position="495"/>
    </location>
</feature>
<accession>A0A0C9X583</accession>
<feature type="compositionally biased region" description="Low complexity" evidence="1">
    <location>
        <begin position="472"/>
        <end position="482"/>
    </location>
</feature>
<feature type="region of interest" description="Disordered" evidence="1">
    <location>
        <begin position="466"/>
        <end position="501"/>
    </location>
</feature>
<keyword evidence="3" id="KW-1185">Reference proteome</keyword>
<dbReference type="OrthoDB" id="3070940at2759"/>
<organism evidence="2 3">
    <name type="scientific">Laccaria amethystina LaAM-08-1</name>
    <dbReference type="NCBI Taxonomy" id="1095629"/>
    <lineage>
        <taxon>Eukaryota</taxon>
        <taxon>Fungi</taxon>
        <taxon>Dikarya</taxon>
        <taxon>Basidiomycota</taxon>
        <taxon>Agaricomycotina</taxon>
        <taxon>Agaricomycetes</taxon>
        <taxon>Agaricomycetidae</taxon>
        <taxon>Agaricales</taxon>
        <taxon>Agaricineae</taxon>
        <taxon>Hydnangiaceae</taxon>
        <taxon>Laccaria</taxon>
    </lineage>
</organism>